<dbReference type="AlphaFoldDB" id="A0AAN0NLZ1"/>
<dbReference type="PANTHER" id="PTHR35564">
    <property type="match status" value="1"/>
</dbReference>
<evidence type="ECO:0000313" key="1">
    <source>
        <dbReference type="EMBL" id="WZU67994.2"/>
    </source>
</evidence>
<reference evidence="1" key="1">
    <citation type="submission" date="2024-08" db="EMBL/GenBank/DDBJ databases">
        <title>Phylogenomic analyses of a clade within the roseobacter group suggest taxonomic reassignments of species of the genera Aestuariivita, Citreicella, Loktanella, Nautella, Pelagibaca, Ruegeria, Thalassobius, Thiobacimonas and Tropicibacter, and the proposal o.</title>
        <authorList>
            <person name="Jeon C.O."/>
        </authorList>
    </citation>
    <scope>NUCLEOTIDE SEQUENCE</scope>
    <source>
        <strain evidence="1">SS1-5</strain>
    </source>
</reference>
<dbReference type="EMBL" id="CP151767">
    <property type="protein sequence ID" value="WZU67994.2"/>
    <property type="molecule type" value="Genomic_DNA"/>
</dbReference>
<dbReference type="NCBIfam" id="TIGR03347">
    <property type="entry name" value="VI_chp_1"/>
    <property type="match status" value="1"/>
</dbReference>
<evidence type="ECO:0000313" key="2">
    <source>
        <dbReference type="Proteomes" id="UP001470809"/>
    </source>
</evidence>
<proteinExistence type="predicted"/>
<sequence>MSAPEQEPRPVGYLALLRKLERESTGKPRIGKNTTLSEEVATIGQDPFLAFPASDMSDIRKDKAGRPDLRNQIIGFFGPHGALPLNTTEEVLRWAKSGDLAFVKFTDLFATRFQQLFFRAWSDARAITQFDHEDDDSFSRYVGALIGIGTPAWKDRGVLSDTKRYSMVSLGMGRVKSPVRLRQMLRYDLGADITLDEHAPTWIMFEADGLNRLGMQGSTIGRDCFLGSRAQSVNEKIVIRIKAKTLDEYRDFLPGGMSHTRMRDIVGGYLGRTFEVAVSLSLPSDEFEPAIVGKSAELGWMATLSPNPEPPPGTYLPGATYTLSDAA</sequence>
<dbReference type="KEGG" id="yrh:AABB31_03355"/>
<dbReference type="Proteomes" id="UP001470809">
    <property type="component" value="Chromosome"/>
</dbReference>
<dbReference type="RefSeq" id="WP_373634951.1">
    <property type="nucleotide sequence ID" value="NZ_CP151767.2"/>
</dbReference>
<name>A0AAN0NLZ1_9RHOB</name>
<organism evidence="1 2">
    <name type="scientific">Yoonia rhodophyticola</name>
    <dbReference type="NCBI Taxonomy" id="3137370"/>
    <lineage>
        <taxon>Bacteria</taxon>
        <taxon>Pseudomonadati</taxon>
        <taxon>Pseudomonadota</taxon>
        <taxon>Alphaproteobacteria</taxon>
        <taxon>Rhodobacterales</taxon>
        <taxon>Paracoccaceae</taxon>
        <taxon>Yoonia</taxon>
    </lineage>
</organism>
<protein>
    <submittedName>
        <fullName evidence="1">Type VI secretion system baseplate subunit TssG</fullName>
    </submittedName>
</protein>
<accession>A0AAN0NLZ1</accession>
<dbReference type="InterPro" id="IPR010732">
    <property type="entry name" value="T6SS_TssG-like"/>
</dbReference>
<keyword evidence="2" id="KW-1185">Reference proteome</keyword>
<dbReference type="PANTHER" id="PTHR35564:SF4">
    <property type="entry name" value="CYTOPLASMIC PROTEIN"/>
    <property type="match status" value="1"/>
</dbReference>
<gene>
    <name evidence="1" type="primary">tssG</name>
    <name evidence="1" type="ORF">AABB31_03355</name>
</gene>
<dbReference type="Pfam" id="PF06996">
    <property type="entry name" value="T6SS_TssG"/>
    <property type="match status" value="1"/>
</dbReference>